<dbReference type="Gene3D" id="3.40.50.720">
    <property type="entry name" value="NAD(P)-binding Rossmann-like Domain"/>
    <property type="match status" value="1"/>
</dbReference>
<comment type="similarity">
    <text evidence="1">Belongs to the short-chain dehydrogenases/reductases (SDR) family.</text>
</comment>
<keyword evidence="5" id="KW-1185">Reference proteome</keyword>
<dbReference type="PANTHER" id="PTHR42879">
    <property type="entry name" value="3-OXOACYL-(ACYL-CARRIER-PROTEIN) REDUCTASE"/>
    <property type="match status" value="1"/>
</dbReference>
<evidence type="ECO:0000256" key="3">
    <source>
        <dbReference type="ARBA" id="ARBA00048508"/>
    </source>
</evidence>
<comment type="catalytic activity">
    <reaction evidence="3">
        <text>a (3R)-hydroxyacyl-[ACP] + NADP(+) = a 3-oxoacyl-[ACP] + NADPH + H(+)</text>
        <dbReference type="Rhea" id="RHEA:17397"/>
        <dbReference type="Rhea" id="RHEA-COMP:9916"/>
        <dbReference type="Rhea" id="RHEA-COMP:9945"/>
        <dbReference type="ChEBI" id="CHEBI:15378"/>
        <dbReference type="ChEBI" id="CHEBI:57783"/>
        <dbReference type="ChEBI" id="CHEBI:58349"/>
        <dbReference type="ChEBI" id="CHEBI:78776"/>
        <dbReference type="ChEBI" id="CHEBI:78827"/>
        <dbReference type="EC" id="1.1.1.100"/>
    </reaction>
</comment>
<evidence type="ECO:0000313" key="4">
    <source>
        <dbReference type="EMBL" id="CAI8049725.1"/>
    </source>
</evidence>
<reference evidence="4" key="1">
    <citation type="submission" date="2023-03" db="EMBL/GenBank/DDBJ databases">
        <authorList>
            <person name="Steffen K."/>
            <person name="Cardenas P."/>
        </authorList>
    </citation>
    <scope>NUCLEOTIDE SEQUENCE</scope>
</reference>
<dbReference type="SUPFAM" id="SSF51735">
    <property type="entry name" value="NAD(P)-binding Rossmann-fold domains"/>
    <property type="match status" value="1"/>
</dbReference>
<evidence type="ECO:0000256" key="2">
    <source>
        <dbReference type="ARBA" id="ARBA00012948"/>
    </source>
</evidence>
<gene>
    <name evidence="4" type="ORF">GBAR_LOCUS27370</name>
</gene>
<dbReference type="PANTHER" id="PTHR42879:SF6">
    <property type="entry name" value="NADPH-DEPENDENT REDUCTASE BACG"/>
    <property type="match status" value="1"/>
</dbReference>
<comment type="caution">
    <text evidence="4">The sequence shown here is derived from an EMBL/GenBank/DDBJ whole genome shotgun (WGS) entry which is preliminary data.</text>
</comment>
<proteinExistence type="inferred from homology"/>
<dbReference type="Proteomes" id="UP001174909">
    <property type="component" value="Unassembled WGS sequence"/>
</dbReference>
<dbReference type="Pfam" id="PF13561">
    <property type="entry name" value="adh_short_C2"/>
    <property type="match status" value="1"/>
</dbReference>
<sequence>MDFGLQDTVVLVVDSHLAIATATATALAKEGAILSLTAPDNYRMRHVEMALARKHIPQDRFRAVIADLDREQDIHRLVRATLHRQGNIGVMVTTVQDQGNSPASELEDEQIEPALARNFMSAVHLTREVLPHMRRYGMGRIINLVPFSAMEVSPRNTLSSLSLAPVLAYFKGLASELAPNNITVNNVIYAGVDSDEIEDRARSQDYQSTDDVADEQACAEAKLEEISEAPMKRMGTPKEIGDIVCMIASAQASYLTGANIIVDGGIHHNYA</sequence>
<dbReference type="AlphaFoldDB" id="A0AA35TK06"/>
<dbReference type="InterPro" id="IPR050259">
    <property type="entry name" value="SDR"/>
</dbReference>
<evidence type="ECO:0000256" key="1">
    <source>
        <dbReference type="ARBA" id="ARBA00006484"/>
    </source>
</evidence>
<accession>A0AA35TK06</accession>
<dbReference type="InterPro" id="IPR002347">
    <property type="entry name" value="SDR_fam"/>
</dbReference>
<name>A0AA35TK06_GEOBA</name>
<organism evidence="4 5">
    <name type="scientific">Geodia barretti</name>
    <name type="common">Barrett's horny sponge</name>
    <dbReference type="NCBI Taxonomy" id="519541"/>
    <lineage>
        <taxon>Eukaryota</taxon>
        <taxon>Metazoa</taxon>
        <taxon>Porifera</taxon>
        <taxon>Demospongiae</taxon>
        <taxon>Heteroscleromorpha</taxon>
        <taxon>Tetractinellida</taxon>
        <taxon>Astrophorina</taxon>
        <taxon>Geodiidae</taxon>
        <taxon>Geodia</taxon>
    </lineage>
</organism>
<dbReference type="EMBL" id="CASHTH010003813">
    <property type="protein sequence ID" value="CAI8049725.1"/>
    <property type="molecule type" value="Genomic_DNA"/>
</dbReference>
<evidence type="ECO:0000313" key="5">
    <source>
        <dbReference type="Proteomes" id="UP001174909"/>
    </source>
</evidence>
<dbReference type="GO" id="GO:0004316">
    <property type="term" value="F:3-oxoacyl-[acyl-carrier-protein] reductase (NADPH) activity"/>
    <property type="evidence" value="ECO:0007669"/>
    <property type="project" value="UniProtKB-EC"/>
</dbReference>
<protein>
    <recommendedName>
        <fullName evidence="2">3-oxoacyl-[acyl-carrier-protein] reductase</fullName>
        <ecNumber evidence="2">1.1.1.100</ecNumber>
    </recommendedName>
</protein>
<dbReference type="InterPro" id="IPR036291">
    <property type="entry name" value="NAD(P)-bd_dom_sf"/>
</dbReference>
<dbReference type="PRINTS" id="PR00081">
    <property type="entry name" value="GDHRDH"/>
</dbReference>
<dbReference type="EC" id="1.1.1.100" evidence="2"/>